<dbReference type="PANTHER" id="PTHR43557">
    <property type="entry name" value="APOPTOSIS-INDUCING FACTOR 1"/>
    <property type="match status" value="1"/>
</dbReference>
<accession>A0A1J7C7F5</accession>
<proteinExistence type="predicted"/>
<dbReference type="SUPFAM" id="SSF51905">
    <property type="entry name" value="FAD/NAD(P)-binding domain"/>
    <property type="match status" value="2"/>
</dbReference>
<name>A0A1J7C7F5_9ACTN</name>
<dbReference type="Proteomes" id="UP000243342">
    <property type="component" value="Unassembled WGS sequence"/>
</dbReference>
<feature type="domain" description="Reductase C-terminal" evidence="6">
    <location>
        <begin position="321"/>
        <end position="405"/>
    </location>
</feature>
<dbReference type="STRING" id="1428644.BIV57_10960"/>
<dbReference type="InterPro" id="IPR050446">
    <property type="entry name" value="FAD-oxidoreductase/Apoptosis"/>
</dbReference>
<evidence type="ECO:0000256" key="3">
    <source>
        <dbReference type="ARBA" id="ARBA00022827"/>
    </source>
</evidence>
<sequence length="409" mass="42902">MNGVDTPPGRPRLPGHVLVVGAGLAAVTLCGALREGGFPGRLTIVGDEPRLPYDRPPLSKQYLAGERELADIALQLPDWYHTHAIDLRLGTPVVMLDPAAGRVELADGKALAADAIVLATGGRARRLTVPGCESARALRTRADAQVLRDALAPGAHVLVVGAGLIGAEVAATASGRGCHVVLVDPNALPLQQAIGPPAARALHAQHAAHGVHVVCGSVVAVESGRAVLTTGEHVPADVIVAGIGITVNTELAQAAGLEVDNGVLVDAGMRTSAANVYAIGDVARIASAPHRSEHWDNARRTAQAAARSLLGLPPQNPPAPWFWTDRYGTHFEMAGHYHPRARPVQRGDIETGQGTVFYLRGSRCVGAVSLDRPLDVRAAQRLIDRNVDVEAAQLADEDVDLRKLLKPRA</sequence>
<dbReference type="GO" id="GO:0005737">
    <property type="term" value="C:cytoplasm"/>
    <property type="evidence" value="ECO:0007669"/>
    <property type="project" value="TreeGrafter"/>
</dbReference>
<evidence type="ECO:0000259" key="6">
    <source>
        <dbReference type="Pfam" id="PF14759"/>
    </source>
</evidence>
<comment type="cofactor">
    <cofactor evidence="1">
        <name>FAD</name>
        <dbReference type="ChEBI" id="CHEBI:57692"/>
    </cofactor>
</comment>
<dbReference type="SUPFAM" id="SSF55424">
    <property type="entry name" value="FAD/NAD-linked reductases, dimerisation (C-terminal) domain"/>
    <property type="match status" value="1"/>
</dbReference>
<dbReference type="PRINTS" id="PR00411">
    <property type="entry name" value="PNDRDTASEI"/>
</dbReference>
<dbReference type="InterPro" id="IPR028202">
    <property type="entry name" value="Reductase_C"/>
</dbReference>
<dbReference type="Pfam" id="PF07992">
    <property type="entry name" value="Pyr_redox_2"/>
    <property type="match status" value="1"/>
</dbReference>
<gene>
    <name evidence="7" type="ORF">BIV57_10960</name>
</gene>
<feature type="domain" description="FAD/NAD(P)-binding" evidence="5">
    <location>
        <begin position="16"/>
        <end position="301"/>
    </location>
</feature>
<evidence type="ECO:0000256" key="4">
    <source>
        <dbReference type="ARBA" id="ARBA00023002"/>
    </source>
</evidence>
<dbReference type="Pfam" id="PF14759">
    <property type="entry name" value="Reductase_C"/>
    <property type="match status" value="1"/>
</dbReference>
<evidence type="ECO:0000313" key="7">
    <source>
        <dbReference type="EMBL" id="OIV37480.1"/>
    </source>
</evidence>
<evidence type="ECO:0000256" key="2">
    <source>
        <dbReference type="ARBA" id="ARBA00022630"/>
    </source>
</evidence>
<comment type="caution">
    <text evidence="7">The sequence shown here is derived from an EMBL/GenBank/DDBJ whole genome shotgun (WGS) entry which is preliminary data.</text>
</comment>
<keyword evidence="4" id="KW-0560">Oxidoreductase</keyword>
<dbReference type="PANTHER" id="PTHR43557:SF2">
    <property type="entry name" value="RIESKE DOMAIN-CONTAINING PROTEIN-RELATED"/>
    <property type="match status" value="1"/>
</dbReference>
<dbReference type="OrthoDB" id="4213189at2"/>
<evidence type="ECO:0000256" key="1">
    <source>
        <dbReference type="ARBA" id="ARBA00001974"/>
    </source>
</evidence>
<dbReference type="EMBL" id="MLCF01000052">
    <property type="protein sequence ID" value="OIV37480.1"/>
    <property type="molecule type" value="Genomic_DNA"/>
</dbReference>
<dbReference type="Gene3D" id="3.30.390.30">
    <property type="match status" value="1"/>
</dbReference>
<dbReference type="PRINTS" id="PR00368">
    <property type="entry name" value="FADPNR"/>
</dbReference>
<keyword evidence="8" id="KW-1185">Reference proteome</keyword>
<dbReference type="AlphaFoldDB" id="A0A1J7C7F5"/>
<dbReference type="InterPro" id="IPR023753">
    <property type="entry name" value="FAD/NAD-binding_dom"/>
</dbReference>
<dbReference type="Gene3D" id="3.50.50.60">
    <property type="entry name" value="FAD/NAD(P)-binding domain"/>
    <property type="match status" value="2"/>
</dbReference>
<dbReference type="InterPro" id="IPR036188">
    <property type="entry name" value="FAD/NAD-bd_sf"/>
</dbReference>
<dbReference type="GO" id="GO:0016651">
    <property type="term" value="F:oxidoreductase activity, acting on NAD(P)H"/>
    <property type="evidence" value="ECO:0007669"/>
    <property type="project" value="TreeGrafter"/>
</dbReference>
<organism evidence="7 8">
    <name type="scientific">Mangrovactinospora gilvigrisea</name>
    <dbReference type="NCBI Taxonomy" id="1428644"/>
    <lineage>
        <taxon>Bacteria</taxon>
        <taxon>Bacillati</taxon>
        <taxon>Actinomycetota</taxon>
        <taxon>Actinomycetes</taxon>
        <taxon>Kitasatosporales</taxon>
        <taxon>Streptomycetaceae</taxon>
        <taxon>Mangrovactinospora</taxon>
    </lineage>
</organism>
<evidence type="ECO:0008006" key="9">
    <source>
        <dbReference type="Google" id="ProtNLM"/>
    </source>
</evidence>
<evidence type="ECO:0000313" key="8">
    <source>
        <dbReference type="Proteomes" id="UP000243342"/>
    </source>
</evidence>
<protein>
    <recommendedName>
        <fullName evidence="9">Ferredoxin reductase</fullName>
    </recommendedName>
</protein>
<evidence type="ECO:0000259" key="5">
    <source>
        <dbReference type="Pfam" id="PF07992"/>
    </source>
</evidence>
<reference evidence="7 8" key="1">
    <citation type="submission" date="2016-10" db="EMBL/GenBank/DDBJ databases">
        <title>Genome sequence of Streptomyces gilvigriseus MUSC 26.</title>
        <authorList>
            <person name="Lee L.-H."/>
            <person name="Ser H.-L."/>
        </authorList>
    </citation>
    <scope>NUCLEOTIDE SEQUENCE [LARGE SCALE GENOMIC DNA]</scope>
    <source>
        <strain evidence="7 8">MUSC 26</strain>
    </source>
</reference>
<dbReference type="RefSeq" id="WP_071656588.1">
    <property type="nucleotide sequence ID" value="NZ_MLCF01000052.1"/>
</dbReference>
<dbReference type="InterPro" id="IPR016156">
    <property type="entry name" value="FAD/NAD-linked_Rdtase_dimer_sf"/>
</dbReference>
<keyword evidence="3" id="KW-0274">FAD</keyword>
<keyword evidence="2" id="KW-0285">Flavoprotein</keyword>